<dbReference type="InterPro" id="IPR010994">
    <property type="entry name" value="RuvA_2-like"/>
</dbReference>
<feature type="domain" description="NAD-dependent DNA ligase N-terminal" evidence="6">
    <location>
        <begin position="2"/>
        <end position="408"/>
    </location>
</feature>
<dbReference type="InterPro" id="IPR013839">
    <property type="entry name" value="DNAligase_adenylation"/>
</dbReference>
<evidence type="ECO:0000256" key="4">
    <source>
        <dbReference type="ARBA" id="ARBA00023027"/>
    </source>
</evidence>
<dbReference type="Pfam" id="PF03120">
    <property type="entry name" value="OB_DNA_ligase"/>
    <property type="match status" value="1"/>
</dbReference>
<proteinExistence type="predicted"/>
<organism evidence="7 8">
    <name type="scientific">Triparma laevis f. inornata</name>
    <dbReference type="NCBI Taxonomy" id="1714386"/>
    <lineage>
        <taxon>Eukaryota</taxon>
        <taxon>Sar</taxon>
        <taxon>Stramenopiles</taxon>
        <taxon>Ochrophyta</taxon>
        <taxon>Bolidophyceae</taxon>
        <taxon>Parmales</taxon>
        <taxon>Triparmaceae</taxon>
        <taxon>Triparma</taxon>
    </lineage>
</organism>
<name>A0A9W7EQB3_9STRA</name>
<dbReference type="GO" id="GO:0003911">
    <property type="term" value="F:DNA ligase (NAD+) activity"/>
    <property type="evidence" value="ECO:0007669"/>
    <property type="project" value="UniProtKB-EC"/>
</dbReference>
<dbReference type="Gene3D" id="2.40.50.140">
    <property type="entry name" value="Nucleic acid-binding proteins"/>
    <property type="match status" value="1"/>
</dbReference>
<accession>A0A9W7EQB3</accession>
<evidence type="ECO:0000313" key="8">
    <source>
        <dbReference type="Proteomes" id="UP001162640"/>
    </source>
</evidence>
<dbReference type="PIRSF" id="PIRSF001604">
    <property type="entry name" value="LigA"/>
    <property type="match status" value="1"/>
</dbReference>
<dbReference type="SUPFAM" id="SSF47781">
    <property type="entry name" value="RuvA domain 2-like"/>
    <property type="match status" value="1"/>
</dbReference>
<dbReference type="InterPro" id="IPR012340">
    <property type="entry name" value="NA-bd_OB-fold"/>
</dbReference>
<evidence type="ECO:0000313" key="7">
    <source>
        <dbReference type="EMBL" id="GMH86882.1"/>
    </source>
</evidence>
<dbReference type="InterPro" id="IPR001679">
    <property type="entry name" value="DNA_ligase"/>
</dbReference>
<comment type="caution">
    <text evidence="7">The sequence shown here is derived from an EMBL/GenBank/DDBJ whole genome shotgun (WGS) entry which is preliminary data.</text>
</comment>
<evidence type="ECO:0000256" key="1">
    <source>
        <dbReference type="ARBA" id="ARBA00012722"/>
    </source>
</evidence>
<gene>
    <name evidence="7" type="ORF">TL16_g10681</name>
</gene>
<dbReference type="EMBL" id="BLQM01000384">
    <property type="protein sequence ID" value="GMH86882.1"/>
    <property type="molecule type" value="Genomic_DNA"/>
</dbReference>
<keyword evidence="2" id="KW-0436">Ligase</keyword>
<dbReference type="AlphaFoldDB" id="A0A9W7EQB3"/>
<dbReference type="GO" id="GO:0006281">
    <property type="term" value="P:DNA repair"/>
    <property type="evidence" value="ECO:0007669"/>
    <property type="project" value="InterPro"/>
</dbReference>
<evidence type="ECO:0000256" key="2">
    <source>
        <dbReference type="ARBA" id="ARBA00022598"/>
    </source>
</evidence>
<dbReference type="Gene3D" id="3.30.470.30">
    <property type="entry name" value="DNA ligase/mRNA capping enzyme"/>
    <property type="match status" value="2"/>
</dbReference>
<dbReference type="GO" id="GO:0006260">
    <property type="term" value="P:DNA replication"/>
    <property type="evidence" value="ECO:0007669"/>
    <property type="project" value="UniProtKB-KW"/>
</dbReference>
<dbReference type="Gene3D" id="1.10.150.20">
    <property type="entry name" value="5' to 3' exonuclease, C-terminal subdomain"/>
    <property type="match status" value="2"/>
</dbReference>
<dbReference type="SMART" id="SM00532">
    <property type="entry name" value="LIGANc"/>
    <property type="match status" value="1"/>
</dbReference>
<dbReference type="Proteomes" id="UP001162640">
    <property type="component" value="Unassembled WGS sequence"/>
</dbReference>
<dbReference type="SUPFAM" id="SSF50249">
    <property type="entry name" value="Nucleic acid-binding proteins"/>
    <property type="match status" value="1"/>
</dbReference>
<protein>
    <recommendedName>
        <fullName evidence="1">DNA ligase (NAD(+))</fullName>
        <ecNumber evidence="1">6.5.1.2</ecNumber>
    </recommendedName>
</protein>
<evidence type="ECO:0000256" key="5">
    <source>
        <dbReference type="ARBA" id="ARBA00034005"/>
    </source>
</evidence>
<sequence length="654" mass="70390">MLSALEAESPLKKLTTRFGGRVGPILPSQTSSSSLRVTHLAPLLSLENAMSETDAGKWLDRMFKLSNSTSLKILAEPKLDGLAIALTYEYTPPSNSFTLTRGATRGDGKVGEDIRGEVLLPTSHFSSLSTSETSLTYTNPRNAASGILRRFKDNVSMENQSLLRFFAYDADDDGGGAFESDMRGVLGGLGFEIPEPSKTKGIGETAELVEYHAELLEKRGGLPYEIDGVVYKLADSGLRASVGGRTRSPRWAIAHKFPASVTSTTLLSVTSRVGRTGAITPVAQLEPCDVGGVTVSSASLHNFIRVEELLKGARQGAIVDIQRAGDVIPQVLRVSDPGSTDLPFLDFSAPKTCPACNAPTLFEWQKTNSENPEYDPVLNSGQVLRCTNTLTCPPQKVSALSHAVSRQCLDVNGLSESKISQLLESDVLTGAGISSLFETFEGSTTNISELPGWGAKSTSNMVSSLNVVRSTPLPLSRFLTSLSIRHCGTVISQIISLHYETVESFMEATERNEFEKGEKERNPKQLELRCVLTQLAGAAAVDLETVEGVGPIVISSLTSFSSTSSRVQDMLKLTKILTIIPNEIVSGKFNNLKIIFTGTLSNPRSILKEYVTSNGGGKNNVIKFITLKYITNSRAPSSLNPQSFNPVSARTPTT</sequence>
<reference evidence="8" key="1">
    <citation type="journal article" date="2023" name="Commun. Biol.">
        <title>Genome analysis of Parmales, the sister group of diatoms, reveals the evolutionary specialization of diatoms from phago-mixotrophs to photoautotrophs.</title>
        <authorList>
            <person name="Ban H."/>
            <person name="Sato S."/>
            <person name="Yoshikawa S."/>
            <person name="Yamada K."/>
            <person name="Nakamura Y."/>
            <person name="Ichinomiya M."/>
            <person name="Sato N."/>
            <person name="Blanc-Mathieu R."/>
            <person name="Endo H."/>
            <person name="Kuwata A."/>
            <person name="Ogata H."/>
        </authorList>
    </citation>
    <scope>NUCLEOTIDE SEQUENCE [LARGE SCALE GENOMIC DNA]</scope>
</reference>
<evidence type="ECO:0000259" key="6">
    <source>
        <dbReference type="SMART" id="SM00532"/>
    </source>
</evidence>
<keyword evidence="4" id="KW-0520">NAD</keyword>
<evidence type="ECO:0000256" key="3">
    <source>
        <dbReference type="ARBA" id="ARBA00022705"/>
    </source>
</evidence>
<dbReference type="EC" id="6.5.1.2" evidence="1"/>
<dbReference type="SUPFAM" id="SSF56091">
    <property type="entry name" value="DNA ligase/mRNA capping enzyme, catalytic domain"/>
    <property type="match status" value="1"/>
</dbReference>
<dbReference type="InterPro" id="IPR004150">
    <property type="entry name" value="NAD_DNA_ligase_OB"/>
</dbReference>
<keyword evidence="3" id="KW-0235">DNA replication</keyword>
<dbReference type="Pfam" id="PF01653">
    <property type="entry name" value="DNA_ligase_aden"/>
    <property type="match status" value="1"/>
</dbReference>
<dbReference type="InterPro" id="IPR013840">
    <property type="entry name" value="DNAligase_N"/>
</dbReference>
<comment type="catalytic activity">
    <reaction evidence="5">
        <text>NAD(+) + (deoxyribonucleotide)n-3'-hydroxyl + 5'-phospho-(deoxyribonucleotide)m = (deoxyribonucleotide)n+m + AMP + beta-nicotinamide D-nucleotide.</text>
        <dbReference type="EC" id="6.5.1.2"/>
    </reaction>
</comment>